<evidence type="ECO:0000313" key="3">
    <source>
        <dbReference type="Proteomes" id="UP001500320"/>
    </source>
</evidence>
<gene>
    <name evidence="2" type="ORF">GCM10010466_11580</name>
</gene>
<dbReference type="EMBL" id="BAAAUT010000007">
    <property type="protein sequence ID" value="GAA3122372.1"/>
    <property type="molecule type" value="Genomic_DNA"/>
</dbReference>
<organism evidence="2 3">
    <name type="scientific">Planomonospora alba</name>
    <dbReference type="NCBI Taxonomy" id="161354"/>
    <lineage>
        <taxon>Bacteria</taxon>
        <taxon>Bacillati</taxon>
        <taxon>Actinomycetota</taxon>
        <taxon>Actinomycetes</taxon>
        <taxon>Streptosporangiales</taxon>
        <taxon>Streptosporangiaceae</taxon>
        <taxon>Planomonospora</taxon>
    </lineage>
</organism>
<accession>A0ABP6MS53</accession>
<reference evidence="3" key="1">
    <citation type="journal article" date="2019" name="Int. J. Syst. Evol. Microbiol.">
        <title>The Global Catalogue of Microorganisms (GCM) 10K type strain sequencing project: providing services to taxonomists for standard genome sequencing and annotation.</title>
        <authorList>
            <consortium name="The Broad Institute Genomics Platform"/>
            <consortium name="The Broad Institute Genome Sequencing Center for Infectious Disease"/>
            <person name="Wu L."/>
            <person name="Ma J."/>
        </authorList>
    </citation>
    <scope>NUCLEOTIDE SEQUENCE [LARGE SCALE GENOMIC DNA]</scope>
    <source>
        <strain evidence="3">JCM 9373</strain>
    </source>
</reference>
<feature type="transmembrane region" description="Helical" evidence="1">
    <location>
        <begin position="76"/>
        <end position="97"/>
    </location>
</feature>
<evidence type="ECO:0000313" key="2">
    <source>
        <dbReference type="EMBL" id="GAA3122372.1"/>
    </source>
</evidence>
<dbReference type="Proteomes" id="UP001500320">
    <property type="component" value="Unassembled WGS sequence"/>
</dbReference>
<feature type="transmembrane region" description="Helical" evidence="1">
    <location>
        <begin position="442"/>
        <end position="462"/>
    </location>
</feature>
<feature type="transmembrane region" description="Helical" evidence="1">
    <location>
        <begin position="390"/>
        <end position="422"/>
    </location>
</feature>
<evidence type="ECO:0000256" key="1">
    <source>
        <dbReference type="SAM" id="Phobius"/>
    </source>
</evidence>
<comment type="caution">
    <text evidence="2">The sequence shown here is derived from an EMBL/GenBank/DDBJ whole genome shotgun (WGS) entry which is preliminary data.</text>
</comment>
<keyword evidence="1" id="KW-0472">Membrane</keyword>
<protein>
    <submittedName>
        <fullName evidence="2">Uncharacterized protein</fullName>
    </submittedName>
</protein>
<keyword evidence="1" id="KW-0812">Transmembrane</keyword>
<dbReference type="RefSeq" id="WP_344856641.1">
    <property type="nucleotide sequence ID" value="NZ_BAAAUT010000007.1"/>
</dbReference>
<name>A0ABP6MS53_9ACTN</name>
<sequence length="479" mass="50274">MIEAIAVLAVVLSVPVALACGAVPFARHSAPRSRYGLVRGRHLVTGATLAVTGIAVLAFIAWYTHEDQHYDDFGSAMLVLLGMLCGALLVFGLGPFVPWTLGVLGRNAARLPPAFRPAARHLAGGSAWTSPAVALTMTATAAAVAVTTVMFAETAQGRAHYQPRAWPGALIVEGFSAEQAAAVRAALRHELPDVPVAQDSGGAGSPSVESSEGLVWTNPCIGDRALLHYLTGDPSVPYDEGTAVVVSADEEETGSVLLRYHLPGDSPPVEKTIPAITVRPADPRMEAVFVPAKVVQDSGRRLEPERLITDPSLHRTTADEQERLDRRLGETATTYVERGFQAPTDWWYVVAGLLLIALTGALAATRAAGSERVLLRVSGRSAAPSRTLRFLVACRAAAGTACGTVLGAVAGCVIGLLLAWPLTAPIDWDPPPRVPFDTPWELIAALVVGLPVLAAAIAALTSPGQVVRKARKTARITPG</sequence>
<keyword evidence="1" id="KW-1133">Transmembrane helix</keyword>
<proteinExistence type="predicted"/>
<feature type="transmembrane region" description="Helical" evidence="1">
    <location>
        <begin position="346"/>
        <end position="369"/>
    </location>
</feature>
<keyword evidence="3" id="KW-1185">Reference proteome</keyword>
<feature type="transmembrane region" description="Helical" evidence="1">
    <location>
        <begin position="43"/>
        <end position="64"/>
    </location>
</feature>